<keyword evidence="2" id="KW-0812">Transmembrane</keyword>
<protein>
    <submittedName>
        <fullName evidence="3">Uncharacterized protein</fullName>
    </submittedName>
</protein>
<dbReference type="Proteomes" id="UP000027997">
    <property type="component" value="Unassembled WGS sequence"/>
</dbReference>
<feature type="transmembrane region" description="Helical" evidence="2">
    <location>
        <begin position="42"/>
        <end position="63"/>
    </location>
</feature>
<feature type="compositionally biased region" description="Basic and acidic residues" evidence="1">
    <location>
        <begin position="102"/>
        <end position="114"/>
    </location>
</feature>
<proteinExistence type="predicted"/>
<dbReference type="EMBL" id="JOJP01000001">
    <property type="protein sequence ID" value="KEI71082.1"/>
    <property type="molecule type" value="Genomic_DNA"/>
</dbReference>
<accession>A0A081KAA6</accession>
<sequence>MVGEVCFNNAQTLSCTCSHPPPEPPPKPDFCSKDDGGINESAIIFAGFIIAVSAVVIYSLCVAKQGVNEGKTYSEIPRYIADRTCSTVNSFFSGLASRFRGSSESRAVTERENPMEQMEPLHQATV</sequence>
<evidence type="ECO:0000313" key="3">
    <source>
        <dbReference type="EMBL" id="KEI71082.1"/>
    </source>
</evidence>
<evidence type="ECO:0000256" key="2">
    <source>
        <dbReference type="SAM" id="Phobius"/>
    </source>
</evidence>
<organism evidence="3 4">
    <name type="scientific">Endozoicomonas elysicola</name>
    <dbReference type="NCBI Taxonomy" id="305900"/>
    <lineage>
        <taxon>Bacteria</taxon>
        <taxon>Pseudomonadati</taxon>
        <taxon>Pseudomonadota</taxon>
        <taxon>Gammaproteobacteria</taxon>
        <taxon>Oceanospirillales</taxon>
        <taxon>Endozoicomonadaceae</taxon>
        <taxon>Endozoicomonas</taxon>
    </lineage>
</organism>
<name>A0A081KAA6_9GAMM</name>
<evidence type="ECO:0000313" key="4">
    <source>
        <dbReference type="Proteomes" id="UP000027997"/>
    </source>
</evidence>
<keyword evidence="2" id="KW-1133">Transmembrane helix</keyword>
<keyword evidence="4" id="KW-1185">Reference proteome</keyword>
<dbReference type="AlphaFoldDB" id="A0A081KAA6"/>
<feature type="region of interest" description="Disordered" evidence="1">
    <location>
        <begin position="102"/>
        <end position="126"/>
    </location>
</feature>
<evidence type="ECO:0000256" key="1">
    <source>
        <dbReference type="SAM" id="MobiDB-lite"/>
    </source>
</evidence>
<gene>
    <name evidence="3" type="ORF">GV64_10285</name>
</gene>
<reference evidence="3 4" key="1">
    <citation type="submission" date="2014-06" db="EMBL/GenBank/DDBJ databases">
        <title>Whole Genome Sequences of Three Symbiotic Endozoicomonas Bacteria.</title>
        <authorList>
            <person name="Neave M.J."/>
            <person name="Apprill A."/>
            <person name="Voolstra C.R."/>
        </authorList>
    </citation>
    <scope>NUCLEOTIDE SEQUENCE [LARGE SCALE GENOMIC DNA]</scope>
    <source>
        <strain evidence="3 4">DSM 22380</strain>
    </source>
</reference>
<comment type="caution">
    <text evidence="3">The sequence shown here is derived from an EMBL/GenBank/DDBJ whole genome shotgun (WGS) entry which is preliminary data.</text>
</comment>
<keyword evidence="2" id="KW-0472">Membrane</keyword>